<organism evidence="2 3">
    <name type="scientific">Mycobacteroides abscessus subsp. bolletii CRM-0020</name>
    <dbReference type="NCBI Taxonomy" id="1306401"/>
    <lineage>
        <taxon>Bacteria</taxon>
        <taxon>Bacillati</taxon>
        <taxon>Actinomycetota</taxon>
        <taxon>Actinomycetes</taxon>
        <taxon>Mycobacteriales</taxon>
        <taxon>Mycobacteriaceae</taxon>
        <taxon>Mycobacteroides</taxon>
        <taxon>Mycobacteroides abscessus</taxon>
    </lineage>
</organism>
<gene>
    <name evidence="2" type="ORF">J108_13280</name>
</gene>
<reference evidence="2 3" key="1">
    <citation type="journal article" date="2013" name="Genome Announc.">
        <title>Genome Sequence of an Epidemic Isolate of Mycobacterium abscessus subsp. bolletii from Rio de Janeiro, Brazil.</title>
        <authorList>
            <person name="Davidson R.M."/>
            <person name="Reynolds P.R."/>
            <person name="Farias-Hesson E."/>
            <person name="Duarte R.S."/>
            <person name="Jackson M."/>
            <person name="Strong M."/>
        </authorList>
    </citation>
    <scope>NUCLEOTIDE SEQUENCE [LARGE SCALE GENOMIC DNA]</scope>
    <source>
        <strain evidence="2 3">CRM-0020</strain>
    </source>
</reference>
<proteinExistence type="predicted"/>
<dbReference type="PANTHER" id="PTHR43130">
    <property type="entry name" value="ARAC-FAMILY TRANSCRIPTIONAL REGULATOR"/>
    <property type="match status" value="1"/>
</dbReference>
<feature type="domain" description="DJ-1/PfpI" evidence="1">
    <location>
        <begin position="4"/>
        <end position="165"/>
    </location>
</feature>
<dbReference type="InterPro" id="IPR052158">
    <property type="entry name" value="INH-QAR"/>
</dbReference>
<dbReference type="InterPro" id="IPR002818">
    <property type="entry name" value="DJ-1/PfpI"/>
</dbReference>
<evidence type="ECO:0000313" key="3">
    <source>
        <dbReference type="Proteomes" id="UP000014969"/>
    </source>
</evidence>
<protein>
    <submittedName>
        <fullName evidence="2">Glutamine amidotransferase</fullName>
    </submittedName>
</protein>
<evidence type="ECO:0000313" key="2">
    <source>
        <dbReference type="EMBL" id="EPQ22931.1"/>
    </source>
</evidence>
<keyword evidence="2" id="KW-0808">Transferase</keyword>
<dbReference type="SUPFAM" id="SSF52317">
    <property type="entry name" value="Class I glutamine amidotransferase-like"/>
    <property type="match status" value="1"/>
</dbReference>
<comment type="caution">
    <text evidence="2">The sequence shown here is derived from an EMBL/GenBank/DDBJ whole genome shotgun (WGS) entry which is preliminary data.</text>
</comment>
<dbReference type="Pfam" id="PF01965">
    <property type="entry name" value="DJ-1_PfpI"/>
    <property type="match status" value="1"/>
</dbReference>
<sequence>MLMQIAILAYPGMTALDAIGPYEMLRGLPSAEFRFVWHQPGPIVTDSGVLTLGATHSLTETPAPDIVLVGGSIPATLSTAADERVLDWLRKVHETTSWTASVCSGSLILGAAGILRGRDATCHWAGQRLLATFGANPQRDKRIVRDGKVITAAGVSAGLDLGLWLVGEIAGRPRAEATALCIEYDPQPPFNTGHMSKASTRNKADAVRVIRSLLSARDAGTELTAGSKMLWTNAIGRIRSTDRSGHRHAPGALRAGRD</sequence>
<dbReference type="Proteomes" id="UP000014969">
    <property type="component" value="Unassembled WGS sequence"/>
</dbReference>
<dbReference type="GO" id="GO:0006355">
    <property type="term" value="P:regulation of DNA-templated transcription"/>
    <property type="evidence" value="ECO:0007669"/>
    <property type="project" value="TreeGrafter"/>
</dbReference>
<dbReference type="CDD" id="cd03139">
    <property type="entry name" value="GATase1_PfpI_2"/>
    <property type="match status" value="1"/>
</dbReference>
<keyword evidence="2" id="KW-0315">Glutamine amidotransferase</keyword>
<dbReference type="EMBL" id="ATFQ01000022">
    <property type="protein sequence ID" value="EPQ22931.1"/>
    <property type="molecule type" value="Genomic_DNA"/>
</dbReference>
<accession>A0A829HTT8</accession>
<dbReference type="GO" id="GO:0016740">
    <property type="term" value="F:transferase activity"/>
    <property type="evidence" value="ECO:0007669"/>
    <property type="project" value="UniProtKB-KW"/>
</dbReference>
<dbReference type="Gene3D" id="3.40.50.880">
    <property type="match status" value="1"/>
</dbReference>
<dbReference type="AlphaFoldDB" id="A0A829HTT8"/>
<evidence type="ECO:0000259" key="1">
    <source>
        <dbReference type="Pfam" id="PF01965"/>
    </source>
</evidence>
<dbReference type="InterPro" id="IPR029062">
    <property type="entry name" value="Class_I_gatase-like"/>
</dbReference>
<name>A0A829HTT8_9MYCO</name>
<dbReference type="PANTHER" id="PTHR43130:SF2">
    <property type="entry name" value="DJ-1_PFPI DOMAIN-CONTAINING PROTEIN"/>
    <property type="match status" value="1"/>
</dbReference>